<comment type="caution">
    <text evidence="6">The sequence shown here is derived from an EMBL/GenBank/DDBJ whole genome shotgun (WGS) entry which is preliminary data.</text>
</comment>
<dbReference type="PRINTS" id="PR00313">
    <property type="entry name" value="CABNDNGRPT"/>
</dbReference>
<dbReference type="InterPro" id="IPR011049">
    <property type="entry name" value="Serralysin-like_metalloprot_C"/>
</dbReference>
<evidence type="ECO:0000313" key="7">
    <source>
        <dbReference type="Proteomes" id="UP000015347"/>
    </source>
</evidence>
<dbReference type="PROSITE" id="PS00330">
    <property type="entry name" value="HEMOLYSIN_CALCIUM"/>
    <property type="match status" value="4"/>
</dbReference>
<comment type="subcellular location">
    <subcellularLocation>
        <location evidence="2">Secreted</location>
    </subcellularLocation>
</comment>
<keyword evidence="7" id="KW-1185">Reference proteome</keyword>
<proteinExistence type="predicted"/>
<dbReference type="SUPFAM" id="SSF51120">
    <property type="entry name" value="beta-Roll"/>
    <property type="match status" value="3"/>
</dbReference>
<dbReference type="RefSeq" id="WP_020042446.1">
    <property type="nucleotide sequence ID" value="NZ_KE557273.1"/>
</dbReference>
<name>S9S9T8_9RHOB</name>
<dbReference type="InterPro" id="IPR001343">
    <property type="entry name" value="Hemolysn_Ca-bd"/>
</dbReference>
<comment type="cofactor">
    <cofactor evidence="1">
        <name>Ca(2+)</name>
        <dbReference type="ChEBI" id="CHEBI:29108"/>
    </cofactor>
</comment>
<dbReference type="HOGENOM" id="CLU_322601_0_0_5"/>
<evidence type="ECO:0000313" key="6">
    <source>
        <dbReference type="EMBL" id="EPX86930.1"/>
    </source>
</evidence>
<dbReference type="OrthoDB" id="5714489at2"/>
<dbReference type="eggNOG" id="COG2931">
    <property type="taxonomic scope" value="Bacteria"/>
</dbReference>
<dbReference type="EMBL" id="APVH01000003">
    <property type="protein sequence ID" value="EPX86930.1"/>
    <property type="molecule type" value="Genomic_DNA"/>
</dbReference>
<reference evidence="7" key="1">
    <citation type="journal article" date="2014" name="Stand. Genomic Sci.">
        <title>Genome sequence of the exopolysaccharide-producing Salipiger mucosus type strain (DSM 16094(T)), a moderately halophilic member of the Roseobacter clade.</title>
        <authorList>
            <person name="Riedel T."/>
            <person name="Spring S."/>
            <person name="Fiebig A."/>
            <person name="Petersen J."/>
            <person name="Kyrpides N.C."/>
            <person name="Goker M."/>
            <person name="Klenk H.P."/>
        </authorList>
    </citation>
    <scope>NUCLEOTIDE SEQUENCE [LARGE SCALE GENOMIC DNA]</scope>
    <source>
        <strain evidence="7">DSM 16094</strain>
    </source>
</reference>
<dbReference type="GO" id="GO:0005615">
    <property type="term" value="C:extracellular space"/>
    <property type="evidence" value="ECO:0007669"/>
    <property type="project" value="InterPro"/>
</dbReference>
<evidence type="ECO:0000259" key="5">
    <source>
        <dbReference type="Pfam" id="PF08548"/>
    </source>
</evidence>
<dbReference type="Pfam" id="PF00353">
    <property type="entry name" value="HemolysinCabind"/>
    <property type="match status" value="3"/>
</dbReference>
<dbReference type="Pfam" id="PF08548">
    <property type="entry name" value="Peptidase_M10_C"/>
    <property type="match status" value="1"/>
</dbReference>
<dbReference type="GO" id="GO:0005509">
    <property type="term" value="F:calcium ion binding"/>
    <property type="evidence" value="ECO:0007669"/>
    <property type="project" value="InterPro"/>
</dbReference>
<organism evidence="6 7">
    <name type="scientific">Salipiger mucosus DSM 16094</name>
    <dbReference type="NCBI Taxonomy" id="1123237"/>
    <lineage>
        <taxon>Bacteria</taxon>
        <taxon>Pseudomonadati</taxon>
        <taxon>Pseudomonadota</taxon>
        <taxon>Alphaproteobacteria</taxon>
        <taxon>Rhodobacterales</taxon>
        <taxon>Roseobacteraceae</taxon>
        <taxon>Salipiger</taxon>
    </lineage>
</organism>
<accession>S9S9T8</accession>
<dbReference type="InterPro" id="IPR018511">
    <property type="entry name" value="Hemolysin-typ_Ca-bd_CS"/>
</dbReference>
<evidence type="ECO:0000256" key="2">
    <source>
        <dbReference type="ARBA" id="ARBA00004613"/>
    </source>
</evidence>
<keyword evidence="3" id="KW-0964">Secreted</keyword>
<dbReference type="Gene3D" id="2.150.10.10">
    <property type="entry name" value="Serralysin-like metalloprotease, C-terminal"/>
    <property type="match status" value="1"/>
</dbReference>
<feature type="domain" description="Peptidase M10 serralysin C-terminal" evidence="5">
    <location>
        <begin position="768"/>
        <end position="895"/>
    </location>
</feature>
<dbReference type="InterPro" id="IPR018247">
    <property type="entry name" value="EF_Hand_1_Ca_BS"/>
</dbReference>
<evidence type="ECO:0000256" key="3">
    <source>
        <dbReference type="ARBA" id="ARBA00022525"/>
    </source>
</evidence>
<gene>
    <name evidence="6" type="ORF">Salmuc_01582</name>
</gene>
<keyword evidence="4" id="KW-0677">Repeat</keyword>
<sequence>MAVTTIQNPPDDVLNTEPDYRVSHVFSIDDITGTFDGLTQGDVEAGELPVIDVSAAPKTTTEGVSLYPINSEFGFIVTDFDGAVEKDFYLNPEYTEGWAGDLHGEAGEQLGLVVSNAPTDTFQTPAKLGTWLAGLGGNSVKASTEHYAVMQHVLSDQLFPGDPFAAYQLDDNLMVVGGEHDGEYVADVLTYIDDENGDGEIDIRDILAPNESTITEAIAVSDDYSVTMKDDGKLLYRWGNEVKRPNDIRLEVSLPLPDEWSEEDTESGLIPLYRVTAAELVTEHTITNNPNDQIRPEDLENESAIGQLPGYTVDARGRWVSEEGFYAGDGTFYPAGTILRDPALASAAEGSLLDRIGAMSSDLEGGFTNAYYTTMDREPFMADLTDDGTDYEIGPRWRLQPDKYGQDLPGVVIPLDPRLTALPTRDEVRYEVGTDTTTVINLLDWENPVSPLSISIGYQNNSGAPSINGLNMTNDLDVAFYVKGDVKPATLYNTELLMDYEEIEIFDAGDTVTGSTGSDYLVGQGGNSFTGGAADDLFVVAYGAGEDLTGVAASTITDFAIGSDVVGLFDMGLTDLNFDHFLDQTVSGGDLVLSLGGSELVTLEGVDSELGVESFLFLNRFVAADTTGTAGDDDLAGDAGDNVIEGLAGNDTILGLDGDDTLYGGLGDDLLEGGLGDDVLDGGPGADMLMGGLGFDTASYGSATAGVLVDLLGLVAATNDAAGDTYDSIEALEGSRFADNFRGDDGGNTLFGGNSSDRLYGRAGDDTIDGGLGVDAIYGNLGVDVMSGGSAGQTDRFIYFSELESRPHIGNRDIITDFEPGIDRIEIGRIDADRTTPLSQDFTFIGNAPFSGAPGELRYVYSNGATVIQGEMDGDGWPDFEIELSGILTLTVDDFLL</sequence>
<dbReference type="PROSITE" id="PS00018">
    <property type="entry name" value="EF_HAND_1"/>
    <property type="match status" value="1"/>
</dbReference>
<evidence type="ECO:0000256" key="1">
    <source>
        <dbReference type="ARBA" id="ARBA00001913"/>
    </source>
</evidence>
<evidence type="ECO:0000256" key="4">
    <source>
        <dbReference type="ARBA" id="ARBA00022737"/>
    </source>
</evidence>
<dbReference type="Proteomes" id="UP000015347">
    <property type="component" value="Unassembled WGS sequence"/>
</dbReference>
<dbReference type="STRING" id="1123237.Salmuc_01582"/>
<protein>
    <recommendedName>
        <fullName evidence="5">Peptidase M10 serralysin C-terminal domain-containing protein</fullName>
    </recommendedName>
</protein>
<dbReference type="PANTHER" id="PTHR38340">
    <property type="entry name" value="S-LAYER PROTEIN"/>
    <property type="match status" value="1"/>
</dbReference>
<dbReference type="InterPro" id="IPR013858">
    <property type="entry name" value="Peptidase_M10B_C"/>
</dbReference>
<dbReference type="InterPro" id="IPR050557">
    <property type="entry name" value="RTX_toxin/Mannuronan_C5-epim"/>
</dbReference>
<dbReference type="PANTHER" id="PTHR38340:SF1">
    <property type="entry name" value="S-LAYER PROTEIN"/>
    <property type="match status" value="1"/>
</dbReference>
<dbReference type="AlphaFoldDB" id="S9S9T8"/>